<keyword evidence="2" id="KW-1185">Reference proteome</keyword>
<organism evidence="1 2">
    <name type="scientific">Portunus trituberculatus</name>
    <name type="common">Swimming crab</name>
    <name type="synonym">Neptunus trituberculatus</name>
    <dbReference type="NCBI Taxonomy" id="210409"/>
    <lineage>
        <taxon>Eukaryota</taxon>
        <taxon>Metazoa</taxon>
        <taxon>Ecdysozoa</taxon>
        <taxon>Arthropoda</taxon>
        <taxon>Crustacea</taxon>
        <taxon>Multicrustacea</taxon>
        <taxon>Malacostraca</taxon>
        <taxon>Eumalacostraca</taxon>
        <taxon>Eucarida</taxon>
        <taxon>Decapoda</taxon>
        <taxon>Pleocyemata</taxon>
        <taxon>Brachyura</taxon>
        <taxon>Eubrachyura</taxon>
        <taxon>Portunoidea</taxon>
        <taxon>Portunidae</taxon>
        <taxon>Portuninae</taxon>
        <taxon>Portunus</taxon>
    </lineage>
</organism>
<dbReference type="EMBL" id="VSRR010122231">
    <property type="protein sequence ID" value="MPD00287.1"/>
    <property type="molecule type" value="Genomic_DNA"/>
</dbReference>
<name>A0A5B7K174_PORTR</name>
<gene>
    <name evidence="1" type="ORF">E2C01_095748</name>
</gene>
<protein>
    <submittedName>
        <fullName evidence="1">Uncharacterized protein</fullName>
    </submittedName>
</protein>
<accession>A0A5B7K174</accession>
<reference evidence="1 2" key="1">
    <citation type="submission" date="2019-05" db="EMBL/GenBank/DDBJ databases">
        <title>Another draft genome of Portunus trituberculatus and its Hox gene families provides insights of decapod evolution.</title>
        <authorList>
            <person name="Jeong J.-H."/>
            <person name="Song I."/>
            <person name="Kim S."/>
            <person name="Choi T."/>
            <person name="Kim D."/>
            <person name="Ryu S."/>
            <person name="Kim W."/>
        </authorList>
    </citation>
    <scope>NUCLEOTIDE SEQUENCE [LARGE SCALE GENOMIC DNA]</scope>
    <source>
        <tissue evidence="1">Muscle</tissue>
    </source>
</reference>
<sequence length="76" mass="8231">MWSISSARPAFTRSYNSSASLFSTSPLPTIHSNLCKVLYTDGGGGDGDDGSEVRAQPVLRYIQLNQVVQSETPLVR</sequence>
<dbReference type="Proteomes" id="UP000324222">
    <property type="component" value="Unassembled WGS sequence"/>
</dbReference>
<comment type="caution">
    <text evidence="1">The sequence shown here is derived from an EMBL/GenBank/DDBJ whole genome shotgun (WGS) entry which is preliminary data.</text>
</comment>
<proteinExistence type="predicted"/>
<evidence type="ECO:0000313" key="1">
    <source>
        <dbReference type="EMBL" id="MPD00287.1"/>
    </source>
</evidence>
<dbReference type="AlphaFoldDB" id="A0A5B7K174"/>
<evidence type="ECO:0000313" key="2">
    <source>
        <dbReference type="Proteomes" id="UP000324222"/>
    </source>
</evidence>